<dbReference type="Pfam" id="PF22725">
    <property type="entry name" value="GFO_IDH_MocA_C3"/>
    <property type="match status" value="1"/>
</dbReference>
<dbReference type="STRING" id="655353.SAMN04488056_109133"/>
<dbReference type="InterPro" id="IPR000683">
    <property type="entry name" value="Gfo/Idh/MocA-like_OxRdtase_N"/>
</dbReference>
<evidence type="ECO:0000313" key="5">
    <source>
        <dbReference type="EMBL" id="SFO62592.1"/>
    </source>
</evidence>
<dbReference type="GO" id="GO:0016491">
    <property type="term" value="F:oxidoreductase activity"/>
    <property type="evidence" value="ECO:0007669"/>
    <property type="project" value="UniProtKB-KW"/>
</dbReference>
<evidence type="ECO:0000259" key="3">
    <source>
        <dbReference type="Pfam" id="PF01408"/>
    </source>
</evidence>
<reference evidence="5 6" key="1">
    <citation type="submission" date="2016-10" db="EMBL/GenBank/DDBJ databases">
        <authorList>
            <person name="de Groot N.N."/>
        </authorList>
    </citation>
    <scope>NUCLEOTIDE SEQUENCE [LARGE SCALE GENOMIC DNA]</scope>
    <source>
        <strain evidence="5 6">CGMCC 1.9157</strain>
    </source>
</reference>
<organism evidence="5 6">
    <name type="scientific">Cohaesibacter marisflavi</name>
    <dbReference type="NCBI Taxonomy" id="655353"/>
    <lineage>
        <taxon>Bacteria</taxon>
        <taxon>Pseudomonadati</taxon>
        <taxon>Pseudomonadota</taxon>
        <taxon>Alphaproteobacteria</taxon>
        <taxon>Hyphomicrobiales</taxon>
        <taxon>Cohaesibacteraceae</taxon>
    </lineage>
</organism>
<dbReference type="GO" id="GO:0005737">
    <property type="term" value="C:cytoplasm"/>
    <property type="evidence" value="ECO:0007669"/>
    <property type="project" value="TreeGrafter"/>
</dbReference>
<protein>
    <submittedName>
        <fullName evidence="5">Myo-inositol 2-dehydrogenase / D-chiro-inositol 1-dehydrogenase</fullName>
    </submittedName>
</protein>
<evidence type="ECO:0000259" key="4">
    <source>
        <dbReference type="Pfam" id="PF22725"/>
    </source>
</evidence>
<dbReference type="RefSeq" id="WP_090074043.1">
    <property type="nucleotide sequence ID" value="NZ_FOVR01000009.1"/>
</dbReference>
<dbReference type="Gene3D" id="3.40.50.720">
    <property type="entry name" value="NAD(P)-binding Rossmann-like Domain"/>
    <property type="match status" value="1"/>
</dbReference>
<evidence type="ECO:0000256" key="1">
    <source>
        <dbReference type="ARBA" id="ARBA00010928"/>
    </source>
</evidence>
<feature type="domain" description="Gfo/Idh/MocA-like oxidoreductase N-terminal" evidence="3">
    <location>
        <begin position="2"/>
        <end position="119"/>
    </location>
</feature>
<keyword evidence="2" id="KW-0560">Oxidoreductase</keyword>
<dbReference type="Pfam" id="PF01408">
    <property type="entry name" value="GFO_IDH_MocA"/>
    <property type="match status" value="1"/>
</dbReference>
<comment type="similarity">
    <text evidence="1">Belongs to the Gfo/Idh/MocA family.</text>
</comment>
<dbReference type="OrthoDB" id="9792935at2"/>
<dbReference type="NCBIfam" id="TIGR04380">
    <property type="entry name" value="myo_inos_iolG"/>
    <property type="match status" value="1"/>
</dbReference>
<dbReference type="PANTHER" id="PTHR42840:SF3">
    <property type="entry name" value="BINDING ROSSMANN FOLD OXIDOREDUCTASE, PUTATIVE (AFU_ORTHOLOGUE AFUA_2G10240)-RELATED"/>
    <property type="match status" value="1"/>
</dbReference>
<sequence>MIRIGLLGAGRIGQIHARSVNALDNVEIVAIHDPADEAAAYVQAMTGAARASLLEIVDDPDIDAVIIASPAMQHAEQIMEAANGGKHIFCEKPIDLDMNKVRECVAAVEKAGVKMMVGFNHRFDTNFNAVKRNIENGEVGEVELVQITSRDPSAPSMDYLKSSGGIFVDMMIHDFDMARYVLDDEIVEVYATGSVLTDPAIGKIGDLDTATATLKSAKGRVAVITNSRRSSYGYDQRVEVHGSKGMVRANNLRGTSVTLANSTGYRSDPLLDYFQERYAVSYKAELQTFCRVISGQDEKHPDHIDGLKAIELAEAAWESYRKGRMIKIGE</sequence>
<dbReference type="SUPFAM" id="SSF51735">
    <property type="entry name" value="NAD(P)-binding Rossmann-fold domains"/>
    <property type="match status" value="1"/>
</dbReference>
<dbReference type="GO" id="GO:0006740">
    <property type="term" value="P:NADPH regeneration"/>
    <property type="evidence" value="ECO:0007669"/>
    <property type="project" value="TreeGrafter"/>
</dbReference>
<feature type="domain" description="GFO/IDH/MocA-like oxidoreductase" evidence="4">
    <location>
        <begin position="127"/>
        <end position="248"/>
    </location>
</feature>
<proteinExistence type="inferred from homology"/>
<dbReference type="InterPro" id="IPR055170">
    <property type="entry name" value="GFO_IDH_MocA-like_dom"/>
</dbReference>
<dbReference type="GO" id="GO:0000166">
    <property type="term" value="F:nucleotide binding"/>
    <property type="evidence" value="ECO:0007669"/>
    <property type="project" value="InterPro"/>
</dbReference>
<dbReference type="InterPro" id="IPR030827">
    <property type="entry name" value="Myo_inos_IolG"/>
</dbReference>
<name>A0A1I5IQ65_9HYPH</name>
<dbReference type="SUPFAM" id="SSF55347">
    <property type="entry name" value="Glyceraldehyde-3-phosphate dehydrogenase-like, C-terminal domain"/>
    <property type="match status" value="1"/>
</dbReference>
<keyword evidence="6" id="KW-1185">Reference proteome</keyword>
<evidence type="ECO:0000313" key="6">
    <source>
        <dbReference type="Proteomes" id="UP000199236"/>
    </source>
</evidence>
<dbReference type="Proteomes" id="UP000199236">
    <property type="component" value="Unassembled WGS sequence"/>
</dbReference>
<gene>
    <name evidence="5" type="ORF">SAMN04488056_109133</name>
</gene>
<evidence type="ECO:0000256" key="2">
    <source>
        <dbReference type="ARBA" id="ARBA00023002"/>
    </source>
</evidence>
<dbReference type="EMBL" id="FOVR01000009">
    <property type="protein sequence ID" value="SFO62592.1"/>
    <property type="molecule type" value="Genomic_DNA"/>
</dbReference>
<dbReference type="AlphaFoldDB" id="A0A1I5IQ65"/>
<dbReference type="InterPro" id="IPR036291">
    <property type="entry name" value="NAD(P)-bd_dom_sf"/>
</dbReference>
<accession>A0A1I5IQ65</accession>
<dbReference type="PANTHER" id="PTHR42840">
    <property type="entry name" value="NAD(P)-BINDING ROSSMANN-FOLD SUPERFAMILY PROTEIN-RELATED"/>
    <property type="match status" value="1"/>
</dbReference>
<dbReference type="Gene3D" id="3.30.360.10">
    <property type="entry name" value="Dihydrodipicolinate Reductase, domain 2"/>
    <property type="match status" value="1"/>
</dbReference>